<evidence type="ECO:0000313" key="2">
    <source>
        <dbReference type="Proteomes" id="UP001218188"/>
    </source>
</evidence>
<organism evidence="1 2">
    <name type="scientific">Mycena alexandri</name>
    <dbReference type="NCBI Taxonomy" id="1745969"/>
    <lineage>
        <taxon>Eukaryota</taxon>
        <taxon>Fungi</taxon>
        <taxon>Dikarya</taxon>
        <taxon>Basidiomycota</taxon>
        <taxon>Agaricomycotina</taxon>
        <taxon>Agaricomycetes</taxon>
        <taxon>Agaricomycetidae</taxon>
        <taxon>Agaricales</taxon>
        <taxon>Marasmiineae</taxon>
        <taxon>Mycenaceae</taxon>
        <taxon>Mycena</taxon>
    </lineage>
</organism>
<accession>A0AAD6SVA2</accession>
<reference evidence="1" key="1">
    <citation type="submission" date="2023-03" db="EMBL/GenBank/DDBJ databases">
        <title>Massive genome expansion in bonnet fungi (Mycena s.s.) driven by repeated elements and novel gene families across ecological guilds.</title>
        <authorList>
            <consortium name="Lawrence Berkeley National Laboratory"/>
            <person name="Harder C.B."/>
            <person name="Miyauchi S."/>
            <person name="Viragh M."/>
            <person name="Kuo A."/>
            <person name="Thoen E."/>
            <person name="Andreopoulos B."/>
            <person name="Lu D."/>
            <person name="Skrede I."/>
            <person name="Drula E."/>
            <person name="Henrissat B."/>
            <person name="Morin E."/>
            <person name="Kohler A."/>
            <person name="Barry K."/>
            <person name="LaButti K."/>
            <person name="Morin E."/>
            <person name="Salamov A."/>
            <person name="Lipzen A."/>
            <person name="Mereny Z."/>
            <person name="Hegedus B."/>
            <person name="Baldrian P."/>
            <person name="Stursova M."/>
            <person name="Weitz H."/>
            <person name="Taylor A."/>
            <person name="Grigoriev I.V."/>
            <person name="Nagy L.G."/>
            <person name="Martin F."/>
            <person name="Kauserud H."/>
        </authorList>
    </citation>
    <scope>NUCLEOTIDE SEQUENCE</scope>
    <source>
        <strain evidence="1">CBHHK200</strain>
    </source>
</reference>
<proteinExistence type="predicted"/>
<evidence type="ECO:0000313" key="1">
    <source>
        <dbReference type="EMBL" id="KAJ7034714.1"/>
    </source>
</evidence>
<dbReference type="EMBL" id="JARJCM010000055">
    <property type="protein sequence ID" value="KAJ7034714.1"/>
    <property type="molecule type" value="Genomic_DNA"/>
</dbReference>
<gene>
    <name evidence="1" type="ORF">C8F04DRAFT_1100745</name>
</gene>
<dbReference type="Proteomes" id="UP001218188">
    <property type="component" value="Unassembled WGS sequence"/>
</dbReference>
<sequence length="175" mass="19873">MTTNDLPRCLFLQGKPTTLAPPIFSLTFFVHPEFPSKMDDGKCRAFRLSSSYMYAQHGNSILLPPQHCWASASRCLGQPISNASNSFWSVFVYQVVQVMPGCTWVIRLWPRLKQRPNNRRPVLVGRRIGQGLGLMVANSRRYPNVGRRSSRRSRFRGVIKFGLPPPPCASRRPTN</sequence>
<comment type="caution">
    <text evidence="1">The sequence shown here is derived from an EMBL/GenBank/DDBJ whole genome shotgun (WGS) entry which is preliminary data.</text>
</comment>
<dbReference type="AlphaFoldDB" id="A0AAD6SVA2"/>
<keyword evidence="2" id="KW-1185">Reference proteome</keyword>
<protein>
    <submittedName>
        <fullName evidence="1">Uncharacterized protein</fullName>
    </submittedName>
</protein>
<name>A0AAD6SVA2_9AGAR</name>